<reference evidence="2" key="1">
    <citation type="submission" date="2019-06" db="EMBL/GenBank/DDBJ databases">
        <authorList>
            <person name="Le Quere A."/>
            <person name="Colella S."/>
        </authorList>
    </citation>
    <scope>NUCLEOTIDE SEQUENCE</scope>
    <source>
        <strain evidence="2">EmedicaeMD41</strain>
    </source>
</reference>
<proteinExistence type="predicted"/>
<dbReference type="EMBL" id="CABFNB010000083">
    <property type="protein sequence ID" value="VTZ60756.1"/>
    <property type="molecule type" value="Genomic_DNA"/>
</dbReference>
<sequence length="85" mass="9248">MAILLKPDAGEPVSDVGHDKHPLTWSNSACSEALSERVEDFTPVALVSPRNINPTSSKLSTTTAFQKACPGSRLAPREVKFPEWE</sequence>
<accession>A0A508WTN9</accession>
<gene>
    <name evidence="2" type="ORF">EMEDMD4_190016</name>
</gene>
<organism evidence="2">
    <name type="scientific">Sinorhizobium medicae</name>
    <dbReference type="NCBI Taxonomy" id="110321"/>
    <lineage>
        <taxon>Bacteria</taxon>
        <taxon>Pseudomonadati</taxon>
        <taxon>Pseudomonadota</taxon>
        <taxon>Alphaproteobacteria</taxon>
        <taxon>Hyphomicrobiales</taxon>
        <taxon>Rhizobiaceae</taxon>
        <taxon>Sinorhizobium/Ensifer group</taxon>
        <taxon>Sinorhizobium</taxon>
    </lineage>
</organism>
<name>A0A508WTN9_9HYPH</name>
<evidence type="ECO:0000313" key="2">
    <source>
        <dbReference type="EMBL" id="VTZ60756.1"/>
    </source>
</evidence>
<dbReference type="AlphaFoldDB" id="A0A508WTN9"/>
<evidence type="ECO:0000256" key="1">
    <source>
        <dbReference type="SAM" id="MobiDB-lite"/>
    </source>
</evidence>
<protein>
    <submittedName>
        <fullName evidence="2">Uncharacterized protein</fullName>
    </submittedName>
</protein>
<feature type="region of interest" description="Disordered" evidence="1">
    <location>
        <begin position="1"/>
        <end position="22"/>
    </location>
</feature>
<dbReference type="Proteomes" id="UP000507954">
    <property type="component" value="Unassembled WGS sequence"/>
</dbReference>